<evidence type="ECO:0000313" key="6">
    <source>
        <dbReference type="EMBL" id="SVD94834.1"/>
    </source>
</evidence>
<evidence type="ECO:0000259" key="5">
    <source>
        <dbReference type="Pfam" id="PF00296"/>
    </source>
</evidence>
<gene>
    <name evidence="6" type="ORF">METZ01_LOCUS447688</name>
</gene>
<dbReference type="AlphaFoldDB" id="A0A382ZH27"/>
<keyword evidence="4" id="KW-0503">Monooxygenase</keyword>
<feature type="non-terminal residue" evidence="6">
    <location>
        <position position="131"/>
    </location>
</feature>
<keyword evidence="1" id="KW-0285">Flavoprotein</keyword>
<evidence type="ECO:0000256" key="2">
    <source>
        <dbReference type="ARBA" id="ARBA00022643"/>
    </source>
</evidence>
<dbReference type="GO" id="GO:0046306">
    <property type="term" value="P:alkanesulfonate catabolic process"/>
    <property type="evidence" value="ECO:0007669"/>
    <property type="project" value="TreeGrafter"/>
</dbReference>
<feature type="non-terminal residue" evidence="6">
    <location>
        <position position="1"/>
    </location>
</feature>
<organism evidence="6">
    <name type="scientific">marine metagenome</name>
    <dbReference type="NCBI Taxonomy" id="408172"/>
    <lineage>
        <taxon>unclassified sequences</taxon>
        <taxon>metagenomes</taxon>
        <taxon>ecological metagenomes</taxon>
    </lineage>
</organism>
<evidence type="ECO:0000256" key="3">
    <source>
        <dbReference type="ARBA" id="ARBA00023002"/>
    </source>
</evidence>
<keyword evidence="2" id="KW-0288">FMN</keyword>
<feature type="domain" description="Luciferase-like" evidence="5">
    <location>
        <begin position="10"/>
        <end position="131"/>
    </location>
</feature>
<evidence type="ECO:0000256" key="4">
    <source>
        <dbReference type="ARBA" id="ARBA00023033"/>
    </source>
</evidence>
<evidence type="ECO:0000256" key="1">
    <source>
        <dbReference type="ARBA" id="ARBA00022630"/>
    </source>
</evidence>
<dbReference type="InterPro" id="IPR036661">
    <property type="entry name" value="Luciferase-like_sf"/>
</dbReference>
<name>A0A382ZH27_9ZZZZ</name>
<proteinExistence type="predicted"/>
<dbReference type="SUPFAM" id="SSF51679">
    <property type="entry name" value="Bacterial luciferase-like"/>
    <property type="match status" value="1"/>
</dbReference>
<accession>A0A382ZH27</accession>
<reference evidence="6" key="1">
    <citation type="submission" date="2018-05" db="EMBL/GenBank/DDBJ databases">
        <authorList>
            <person name="Lanie J.A."/>
            <person name="Ng W.-L."/>
            <person name="Kazmierczak K.M."/>
            <person name="Andrzejewski T.M."/>
            <person name="Davidsen T.M."/>
            <person name="Wayne K.J."/>
            <person name="Tettelin H."/>
            <person name="Glass J.I."/>
            <person name="Rusch D."/>
            <person name="Podicherti R."/>
            <person name="Tsui H.-C.T."/>
            <person name="Winkler M.E."/>
        </authorList>
    </citation>
    <scope>NUCLEOTIDE SEQUENCE</scope>
</reference>
<dbReference type="InterPro" id="IPR050172">
    <property type="entry name" value="SsuD_RutA_monooxygenase"/>
</dbReference>
<dbReference type="GO" id="GO:0008726">
    <property type="term" value="F:alkanesulfonate monooxygenase activity"/>
    <property type="evidence" value="ECO:0007669"/>
    <property type="project" value="TreeGrafter"/>
</dbReference>
<dbReference type="Gene3D" id="3.20.20.30">
    <property type="entry name" value="Luciferase-like domain"/>
    <property type="match status" value="1"/>
</dbReference>
<protein>
    <recommendedName>
        <fullName evidence="5">Luciferase-like domain-containing protein</fullName>
    </recommendedName>
</protein>
<dbReference type="EMBL" id="UINC01183876">
    <property type="protein sequence ID" value="SVD94834.1"/>
    <property type="molecule type" value="Genomic_DNA"/>
</dbReference>
<keyword evidence="3" id="KW-0560">Oxidoreductase</keyword>
<dbReference type="InterPro" id="IPR011251">
    <property type="entry name" value="Luciferase-like_dom"/>
</dbReference>
<dbReference type="PANTHER" id="PTHR42847:SF8">
    <property type="entry name" value="CONSERVED PROTEIN"/>
    <property type="match status" value="1"/>
</dbReference>
<sequence>MKIGFGIPNNQGVKDPNDLVAMAVAVENMGCHSVWVREHLFHSSYVAERLGDRPYHDALTVLTAVASATKTVRLGTSVLVLPWHDPARLGKMIATLDQLSYGRVDLGIGVAITKDEFENLGVDFASRGKRT</sequence>
<dbReference type="PANTHER" id="PTHR42847">
    <property type="entry name" value="ALKANESULFONATE MONOOXYGENASE"/>
    <property type="match status" value="1"/>
</dbReference>
<dbReference type="Pfam" id="PF00296">
    <property type="entry name" value="Bac_luciferase"/>
    <property type="match status" value="1"/>
</dbReference>